<dbReference type="Pfam" id="PF03330">
    <property type="entry name" value="DPBB_1"/>
    <property type="match status" value="1"/>
</dbReference>
<dbReference type="InterPro" id="IPR007112">
    <property type="entry name" value="Expansin/allergen_DPBB_dom"/>
</dbReference>
<keyword evidence="5" id="KW-1185">Reference proteome</keyword>
<dbReference type="SMART" id="SM00837">
    <property type="entry name" value="DPBB_1"/>
    <property type="match status" value="1"/>
</dbReference>
<keyword evidence="2" id="KW-0732">Signal</keyword>
<evidence type="ECO:0000256" key="1">
    <source>
        <dbReference type="SAM" id="MobiDB-lite"/>
    </source>
</evidence>
<organism evidence="4 5">
    <name type="scientific">Tetradesmus obliquus</name>
    <name type="common">Green alga</name>
    <name type="synonym">Acutodesmus obliquus</name>
    <dbReference type="NCBI Taxonomy" id="3088"/>
    <lineage>
        <taxon>Eukaryota</taxon>
        <taxon>Viridiplantae</taxon>
        <taxon>Chlorophyta</taxon>
        <taxon>core chlorophytes</taxon>
        <taxon>Chlorophyceae</taxon>
        <taxon>CS clade</taxon>
        <taxon>Sphaeropleales</taxon>
        <taxon>Scenedesmaceae</taxon>
        <taxon>Tetradesmus</taxon>
    </lineage>
</organism>
<sequence length="353" mass="38785">MLVVLFLALLDTTDCIRDTVIPSPTSCGLFGPLIRRKGIKVNMARSAASASVFGSGSVSLLLLAVAASLLVGATAWKEGRATYYGNEPWGWSIHFGSCGYYYQWPDQGTGWDVGALSDQHKDFRGSCGSCYEVKCTNVGFKDGYGQWLDRKSSCRDPAASVIIKITDSCPCSYPGNYYSNKRWCCGDMDHLDISVQSFLKLSDMKWGVIPLQYRKVACNAKPAKVAKAAMQIQGEFPPFKQGKERNDAFYYKYFPTGGYLNSKQGDGSGWVSTKDWLDMLHYRKPRTNRNSNTANNRNNNNNNNGKTTQENAPKPAPARPAAPRPAPAPAPAAPAAPAPAQNGFFPFFFFGRR</sequence>
<feature type="compositionally biased region" description="Pro residues" evidence="1">
    <location>
        <begin position="314"/>
        <end position="337"/>
    </location>
</feature>
<feature type="signal peptide" evidence="2">
    <location>
        <begin position="1"/>
        <end position="15"/>
    </location>
</feature>
<dbReference type="PANTHER" id="PTHR31867">
    <property type="entry name" value="EXPANSIN-A15"/>
    <property type="match status" value="1"/>
</dbReference>
<evidence type="ECO:0000313" key="5">
    <source>
        <dbReference type="Proteomes" id="UP001244341"/>
    </source>
</evidence>
<protein>
    <recommendedName>
        <fullName evidence="3">Expansin-like EG45 domain-containing protein</fullName>
    </recommendedName>
</protein>
<dbReference type="CDD" id="cd22271">
    <property type="entry name" value="DPBB_EXP_N-like"/>
    <property type="match status" value="1"/>
</dbReference>
<accession>A0ABY8UUI3</accession>
<dbReference type="Gene3D" id="2.40.40.10">
    <property type="entry name" value="RlpA-like domain"/>
    <property type="match status" value="1"/>
</dbReference>
<dbReference type="Proteomes" id="UP001244341">
    <property type="component" value="Chromosome 17b"/>
</dbReference>
<proteinExistence type="predicted"/>
<dbReference type="SUPFAM" id="SSF50685">
    <property type="entry name" value="Barwin-like endoglucanases"/>
    <property type="match status" value="1"/>
</dbReference>
<dbReference type="PROSITE" id="PS50842">
    <property type="entry name" value="EXPANSIN_EG45"/>
    <property type="match status" value="1"/>
</dbReference>
<feature type="compositionally biased region" description="Low complexity" evidence="1">
    <location>
        <begin position="288"/>
        <end position="304"/>
    </location>
</feature>
<reference evidence="4 5" key="1">
    <citation type="submission" date="2023-05" db="EMBL/GenBank/DDBJ databases">
        <title>A 100% complete, gapless, phased diploid assembly of the Scenedesmus obliquus UTEX 3031 genome.</title>
        <authorList>
            <person name="Biondi T.C."/>
            <person name="Hanschen E.R."/>
            <person name="Kwon T."/>
            <person name="Eng W."/>
            <person name="Kruse C.P.S."/>
            <person name="Koehler S.I."/>
            <person name="Kunde Y."/>
            <person name="Gleasner C.D."/>
            <person name="You Mak K.T."/>
            <person name="Polle J."/>
            <person name="Hovde B.T."/>
            <person name="Starkenburg S.R."/>
        </authorList>
    </citation>
    <scope>NUCLEOTIDE SEQUENCE [LARGE SCALE GENOMIC DNA]</scope>
    <source>
        <strain evidence="4 5">DOE0152z</strain>
    </source>
</reference>
<dbReference type="EMBL" id="CP126224">
    <property type="protein sequence ID" value="WIA23956.1"/>
    <property type="molecule type" value="Genomic_DNA"/>
</dbReference>
<evidence type="ECO:0000259" key="3">
    <source>
        <dbReference type="PROSITE" id="PS50842"/>
    </source>
</evidence>
<feature type="region of interest" description="Disordered" evidence="1">
    <location>
        <begin position="284"/>
        <end position="339"/>
    </location>
</feature>
<dbReference type="InterPro" id="IPR009009">
    <property type="entry name" value="RlpA-like_DPBB"/>
</dbReference>
<evidence type="ECO:0000256" key="2">
    <source>
        <dbReference type="SAM" id="SignalP"/>
    </source>
</evidence>
<feature type="domain" description="Expansin-like EG45" evidence="3">
    <location>
        <begin position="95"/>
        <end position="223"/>
    </location>
</feature>
<dbReference type="InterPro" id="IPR036908">
    <property type="entry name" value="RlpA-like_sf"/>
</dbReference>
<feature type="chain" id="PRO_5047234827" description="Expansin-like EG45 domain-containing protein" evidence="2">
    <location>
        <begin position="16"/>
        <end position="353"/>
    </location>
</feature>
<dbReference type="InterPro" id="IPR002963">
    <property type="entry name" value="Expansin"/>
</dbReference>
<evidence type="ECO:0000313" key="4">
    <source>
        <dbReference type="EMBL" id="WIA23956.1"/>
    </source>
</evidence>
<gene>
    <name evidence="4" type="ORF">OEZ85_013595</name>
</gene>
<name>A0ABY8UUI3_TETOB</name>